<gene>
    <name evidence="4" type="ORF">HUE57_15795</name>
</gene>
<evidence type="ECO:0000313" key="4">
    <source>
        <dbReference type="EMBL" id="QKQ27587.1"/>
    </source>
</evidence>
<keyword evidence="2" id="KW-1133">Transmembrane helix</keyword>
<dbReference type="InterPro" id="IPR035965">
    <property type="entry name" value="PAS-like_dom_sf"/>
</dbReference>
<dbReference type="PROSITE" id="PS50112">
    <property type="entry name" value="PAS"/>
    <property type="match status" value="1"/>
</dbReference>
<dbReference type="Gene3D" id="3.30.450.20">
    <property type="entry name" value="PAS domain"/>
    <property type="match status" value="1"/>
</dbReference>
<dbReference type="RefSeq" id="WP_174673508.1">
    <property type="nucleotide sequence ID" value="NZ_CP054491.1"/>
</dbReference>
<dbReference type="InterPro" id="IPR000014">
    <property type="entry name" value="PAS"/>
</dbReference>
<evidence type="ECO:0000259" key="3">
    <source>
        <dbReference type="PROSITE" id="PS50112"/>
    </source>
</evidence>
<keyword evidence="2" id="KW-0812">Transmembrane</keyword>
<proteinExistence type="predicted"/>
<feature type="coiled-coil region" evidence="1">
    <location>
        <begin position="71"/>
        <end position="123"/>
    </location>
</feature>
<dbReference type="InterPro" id="IPR013767">
    <property type="entry name" value="PAS_fold"/>
</dbReference>
<evidence type="ECO:0000256" key="2">
    <source>
        <dbReference type="SAM" id="Phobius"/>
    </source>
</evidence>
<dbReference type="Proteomes" id="UP000509658">
    <property type="component" value="Chromosome"/>
</dbReference>
<feature type="transmembrane region" description="Helical" evidence="2">
    <location>
        <begin position="54"/>
        <end position="71"/>
    </location>
</feature>
<dbReference type="SMART" id="SM00091">
    <property type="entry name" value="PAS"/>
    <property type="match status" value="1"/>
</dbReference>
<evidence type="ECO:0000256" key="1">
    <source>
        <dbReference type="SAM" id="Coils"/>
    </source>
</evidence>
<sequence length="228" mass="26024">MLFRPVISLSSSRILIRSVVVGLLLCVFDIWVDVTLLGEGDLSQQLFAPEPVEVWVRLLLFSLSVAAGLFVQRLYRSLARADIELNSLRSDLEWRINERTIELENAMRKIEQQRYQRELLLNSTSDGIYGLDREGKTTFINQSGAAMLGYRPDELIGKHSHTQMHHSHADGREYPEKSCRMRAAVRDGETKYVSDEVLWREDGSSFRRGVAILRKFVLGIQAQANSKT</sequence>
<feature type="transmembrane region" description="Helical" evidence="2">
    <location>
        <begin position="14"/>
        <end position="34"/>
    </location>
</feature>
<keyword evidence="2" id="KW-0472">Membrane</keyword>
<keyword evidence="5" id="KW-1185">Reference proteome</keyword>
<dbReference type="CDD" id="cd00130">
    <property type="entry name" value="PAS"/>
    <property type="match status" value="1"/>
</dbReference>
<dbReference type="SUPFAM" id="SSF55785">
    <property type="entry name" value="PYP-like sensor domain (PAS domain)"/>
    <property type="match status" value="1"/>
</dbReference>
<dbReference type="AlphaFoldDB" id="A0A6N0HZ66"/>
<dbReference type="EMBL" id="CP054491">
    <property type="protein sequence ID" value="QKQ27587.1"/>
    <property type="molecule type" value="Genomic_DNA"/>
</dbReference>
<reference evidence="4 5" key="1">
    <citation type="submission" date="2020-05" db="EMBL/GenBank/DDBJ databases">
        <title>Horizontal transmission and recombination maintain forever young bacterial symbiont genomes.</title>
        <authorList>
            <person name="Russell S.L."/>
            <person name="Pepper-Tunick E."/>
            <person name="Svedberg J."/>
            <person name="Byrne A."/>
            <person name="Ruelas Castillo J."/>
            <person name="Vollmers C."/>
            <person name="Beinart R.A."/>
            <person name="Corbett-Detig R."/>
        </authorList>
    </citation>
    <scope>NUCLEOTIDE SEQUENCE [LARGE SCALE GENOMIC DNA]</scope>
    <source>
        <strain evidence="4">Santa_Monica_outfall</strain>
    </source>
</reference>
<protein>
    <submittedName>
        <fullName evidence="4">PAS domain-containing protein</fullName>
    </submittedName>
</protein>
<dbReference type="Pfam" id="PF00989">
    <property type="entry name" value="PAS"/>
    <property type="match status" value="1"/>
</dbReference>
<name>A0A6N0HZ66_9GAMM</name>
<dbReference type="NCBIfam" id="TIGR00229">
    <property type="entry name" value="sensory_box"/>
    <property type="match status" value="1"/>
</dbReference>
<dbReference type="KEGG" id="rev:HUE57_15795"/>
<evidence type="ECO:0000313" key="5">
    <source>
        <dbReference type="Proteomes" id="UP000509658"/>
    </source>
</evidence>
<accession>A0A6N0HZ66</accession>
<dbReference type="GO" id="GO:0006355">
    <property type="term" value="P:regulation of DNA-templated transcription"/>
    <property type="evidence" value="ECO:0007669"/>
    <property type="project" value="InterPro"/>
</dbReference>
<feature type="domain" description="PAS" evidence="3">
    <location>
        <begin position="113"/>
        <end position="188"/>
    </location>
</feature>
<organism evidence="4 5">
    <name type="scientific">Candidatus Reidiella endopervernicosa</name>
    <dbReference type="NCBI Taxonomy" id="2738883"/>
    <lineage>
        <taxon>Bacteria</taxon>
        <taxon>Pseudomonadati</taxon>
        <taxon>Pseudomonadota</taxon>
        <taxon>Gammaproteobacteria</taxon>
        <taxon>Candidatus Reidiella</taxon>
    </lineage>
</organism>
<keyword evidence="1" id="KW-0175">Coiled coil</keyword>